<name>A0A7I9ZM64_9MYCO</name>
<accession>A0A7I9ZM64</accession>
<feature type="domain" description="Thioesterase" evidence="3">
    <location>
        <begin position="56"/>
        <end position="127"/>
    </location>
</feature>
<gene>
    <name evidence="4" type="ORF">MHIP_25670</name>
</gene>
<comment type="similarity">
    <text evidence="1">Belongs to the thioesterase PaaI family.</text>
</comment>
<dbReference type="AlphaFoldDB" id="A0A7I9ZM64"/>
<organism evidence="4 5">
    <name type="scientific">Mycolicibacterium hippocampi</name>
    <dbReference type="NCBI Taxonomy" id="659824"/>
    <lineage>
        <taxon>Bacteria</taxon>
        <taxon>Bacillati</taxon>
        <taxon>Actinomycetota</taxon>
        <taxon>Actinomycetes</taxon>
        <taxon>Mycobacteriales</taxon>
        <taxon>Mycobacteriaceae</taxon>
        <taxon>Mycolicibacterium</taxon>
    </lineage>
</organism>
<comment type="caution">
    <text evidence="4">The sequence shown here is derived from an EMBL/GenBank/DDBJ whole genome shotgun (WGS) entry which is preliminary data.</text>
</comment>
<dbReference type="CDD" id="cd03443">
    <property type="entry name" value="PaaI_thioesterase"/>
    <property type="match status" value="1"/>
</dbReference>
<dbReference type="InterPro" id="IPR052723">
    <property type="entry name" value="Acyl-CoA_thioesterase_PaaI"/>
</dbReference>
<dbReference type="Pfam" id="PF03061">
    <property type="entry name" value="4HBT"/>
    <property type="match status" value="1"/>
</dbReference>
<dbReference type="PANTHER" id="PTHR42856">
    <property type="entry name" value="ACYL-COENZYME A THIOESTERASE PAAI"/>
    <property type="match status" value="1"/>
</dbReference>
<dbReference type="Proteomes" id="UP000465304">
    <property type="component" value="Unassembled WGS sequence"/>
</dbReference>
<reference evidence="4 5" key="1">
    <citation type="journal article" date="2019" name="Emerg. Microbes Infect.">
        <title>Comprehensive subspecies identification of 175 nontuberculous mycobacteria species based on 7547 genomic profiles.</title>
        <authorList>
            <person name="Matsumoto Y."/>
            <person name="Kinjo T."/>
            <person name="Motooka D."/>
            <person name="Nabeya D."/>
            <person name="Jung N."/>
            <person name="Uechi K."/>
            <person name="Horii T."/>
            <person name="Iida T."/>
            <person name="Fujita J."/>
            <person name="Nakamura S."/>
        </authorList>
    </citation>
    <scope>NUCLEOTIDE SEQUENCE [LARGE SCALE GENOMIC DNA]</scope>
    <source>
        <strain evidence="4 5">JCM 30996</strain>
    </source>
</reference>
<evidence type="ECO:0000259" key="3">
    <source>
        <dbReference type="Pfam" id="PF03061"/>
    </source>
</evidence>
<evidence type="ECO:0000313" key="5">
    <source>
        <dbReference type="Proteomes" id="UP000465304"/>
    </source>
</evidence>
<proteinExistence type="inferred from homology"/>
<dbReference type="InterPro" id="IPR003736">
    <property type="entry name" value="PAAI_dom"/>
</dbReference>
<dbReference type="FunFam" id="3.10.129.10:FF:000022">
    <property type="entry name" value="Phenylacetic acid degradation protein"/>
    <property type="match status" value="1"/>
</dbReference>
<keyword evidence="5" id="KW-1185">Reference proteome</keyword>
<dbReference type="PANTHER" id="PTHR42856:SF1">
    <property type="entry name" value="ACYL-COENZYME A THIOESTERASE PAAI"/>
    <property type="match status" value="1"/>
</dbReference>
<dbReference type="RefSeq" id="WP_371870820.1">
    <property type="nucleotide sequence ID" value="NZ_BLLB01000002.1"/>
</dbReference>
<keyword evidence="2" id="KW-0378">Hydrolase</keyword>
<sequence length="142" mass="14839">MSVGDEIDSPGATFALRMLANDRASAHLGVRLISCGPGAATVGMTITEFMTNGYDITHGGFVFALADTAFALACNGHGETAVAAAARIDFLVPTKLGDELTAEAVERVRCGRSGIYDVTVRRGDDIVAEFRGNSRQLSRTGG</sequence>
<dbReference type="EMBL" id="BLLB01000002">
    <property type="protein sequence ID" value="GFH02084.1"/>
    <property type="molecule type" value="Genomic_DNA"/>
</dbReference>
<evidence type="ECO:0000313" key="4">
    <source>
        <dbReference type="EMBL" id="GFH02084.1"/>
    </source>
</evidence>
<dbReference type="SUPFAM" id="SSF54637">
    <property type="entry name" value="Thioesterase/thiol ester dehydrase-isomerase"/>
    <property type="match status" value="1"/>
</dbReference>
<dbReference type="NCBIfam" id="TIGR02286">
    <property type="entry name" value="PaaD"/>
    <property type="match status" value="1"/>
</dbReference>
<dbReference type="InterPro" id="IPR029069">
    <property type="entry name" value="HotDog_dom_sf"/>
</dbReference>
<dbReference type="InterPro" id="IPR006683">
    <property type="entry name" value="Thioestr_dom"/>
</dbReference>
<dbReference type="InterPro" id="IPR011973">
    <property type="entry name" value="PaaD"/>
</dbReference>
<evidence type="ECO:0000256" key="1">
    <source>
        <dbReference type="ARBA" id="ARBA00008324"/>
    </source>
</evidence>
<dbReference type="Gene3D" id="3.10.129.10">
    <property type="entry name" value="Hotdog Thioesterase"/>
    <property type="match status" value="1"/>
</dbReference>
<dbReference type="NCBIfam" id="TIGR00369">
    <property type="entry name" value="unchar_dom_1"/>
    <property type="match status" value="1"/>
</dbReference>
<protein>
    <recommendedName>
        <fullName evidence="3">Thioesterase domain-containing protein</fullName>
    </recommendedName>
</protein>
<dbReference type="GO" id="GO:0016289">
    <property type="term" value="F:acyl-CoA hydrolase activity"/>
    <property type="evidence" value="ECO:0007669"/>
    <property type="project" value="UniProtKB-ARBA"/>
</dbReference>
<evidence type="ECO:0000256" key="2">
    <source>
        <dbReference type="ARBA" id="ARBA00022801"/>
    </source>
</evidence>